<feature type="region of interest" description="Disordered" evidence="1">
    <location>
        <begin position="37"/>
        <end position="60"/>
    </location>
</feature>
<gene>
    <name evidence="2" type="ORF">QO016_000617</name>
</gene>
<reference evidence="2 3" key="1">
    <citation type="submission" date="2023-07" db="EMBL/GenBank/DDBJ databases">
        <title>Genomic Encyclopedia of Type Strains, Phase IV (KMG-IV): sequencing the most valuable type-strain genomes for metagenomic binning, comparative biology and taxonomic classification.</title>
        <authorList>
            <person name="Goeker M."/>
        </authorList>
    </citation>
    <scope>NUCLEOTIDE SEQUENCE [LARGE SCALE GENOMIC DNA]</scope>
    <source>
        <strain evidence="2 3">DSM 19562</strain>
    </source>
</reference>
<organism evidence="2 3">
    <name type="scientific">Methylobacterium persicinum</name>
    <dbReference type="NCBI Taxonomy" id="374426"/>
    <lineage>
        <taxon>Bacteria</taxon>
        <taxon>Pseudomonadati</taxon>
        <taxon>Pseudomonadota</taxon>
        <taxon>Alphaproteobacteria</taxon>
        <taxon>Hyphomicrobiales</taxon>
        <taxon>Methylobacteriaceae</taxon>
        <taxon>Methylobacterium</taxon>
    </lineage>
</organism>
<dbReference type="Proteomes" id="UP001236369">
    <property type="component" value="Unassembled WGS sequence"/>
</dbReference>
<protein>
    <submittedName>
        <fullName evidence="2">Uncharacterized protein</fullName>
    </submittedName>
</protein>
<name>A0ABU0HFP0_9HYPH</name>
<feature type="compositionally biased region" description="Basic and acidic residues" evidence="1">
    <location>
        <begin position="42"/>
        <end position="60"/>
    </location>
</feature>
<dbReference type="RefSeq" id="WP_238253101.1">
    <property type="nucleotide sequence ID" value="NZ_BPQX01000069.1"/>
</dbReference>
<accession>A0ABU0HFP0</accession>
<dbReference type="EMBL" id="JAUSVV010000001">
    <property type="protein sequence ID" value="MDQ0441140.1"/>
    <property type="molecule type" value="Genomic_DNA"/>
</dbReference>
<evidence type="ECO:0000313" key="3">
    <source>
        <dbReference type="Proteomes" id="UP001236369"/>
    </source>
</evidence>
<keyword evidence="3" id="KW-1185">Reference proteome</keyword>
<proteinExistence type="predicted"/>
<evidence type="ECO:0000313" key="2">
    <source>
        <dbReference type="EMBL" id="MDQ0441140.1"/>
    </source>
</evidence>
<comment type="caution">
    <text evidence="2">The sequence shown here is derived from an EMBL/GenBank/DDBJ whole genome shotgun (WGS) entry which is preliminary data.</text>
</comment>
<evidence type="ECO:0000256" key="1">
    <source>
        <dbReference type="SAM" id="MobiDB-lite"/>
    </source>
</evidence>
<sequence>MLQSNLYPPLDGPNADPILYGVAAGLAELFPLIDPPQQIASSHRDMEGGRDRSDETAGQE</sequence>